<reference evidence="2 3" key="1">
    <citation type="journal article" date="2005" name="PLoS Biol.">
        <title>The genomes of Oryza sativa: a history of duplications.</title>
        <authorList>
            <person name="Yu J."/>
            <person name="Wang J."/>
            <person name="Lin W."/>
            <person name="Li S."/>
            <person name="Li H."/>
            <person name="Zhou J."/>
            <person name="Ni P."/>
            <person name="Dong W."/>
            <person name="Hu S."/>
            <person name="Zeng C."/>
            <person name="Zhang J."/>
            <person name="Zhang Y."/>
            <person name="Li R."/>
            <person name="Xu Z."/>
            <person name="Li S."/>
            <person name="Li X."/>
            <person name="Zheng H."/>
            <person name="Cong L."/>
            <person name="Lin L."/>
            <person name="Yin J."/>
            <person name="Geng J."/>
            <person name="Li G."/>
            <person name="Shi J."/>
            <person name="Liu J."/>
            <person name="Lv H."/>
            <person name="Li J."/>
            <person name="Wang J."/>
            <person name="Deng Y."/>
            <person name="Ran L."/>
            <person name="Shi X."/>
            <person name="Wang X."/>
            <person name="Wu Q."/>
            <person name="Li C."/>
            <person name="Ren X."/>
            <person name="Wang J."/>
            <person name="Wang X."/>
            <person name="Li D."/>
            <person name="Liu D."/>
            <person name="Zhang X."/>
            <person name="Ji Z."/>
            <person name="Zhao W."/>
            <person name="Sun Y."/>
            <person name="Zhang Z."/>
            <person name="Bao J."/>
            <person name="Han Y."/>
            <person name="Dong L."/>
            <person name="Ji J."/>
            <person name="Chen P."/>
            <person name="Wu S."/>
            <person name="Liu J."/>
            <person name="Xiao Y."/>
            <person name="Bu D."/>
            <person name="Tan J."/>
            <person name="Yang L."/>
            <person name="Ye C."/>
            <person name="Zhang J."/>
            <person name="Xu J."/>
            <person name="Zhou Y."/>
            <person name="Yu Y."/>
            <person name="Zhang B."/>
            <person name="Zhuang S."/>
            <person name="Wei H."/>
            <person name="Liu B."/>
            <person name="Lei M."/>
            <person name="Yu H."/>
            <person name="Li Y."/>
            <person name="Xu H."/>
            <person name="Wei S."/>
            <person name="He X."/>
            <person name="Fang L."/>
            <person name="Zhang Z."/>
            <person name="Zhang Y."/>
            <person name="Huang X."/>
            <person name="Su Z."/>
            <person name="Tong W."/>
            <person name="Li J."/>
            <person name="Tong Z."/>
            <person name="Li S."/>
            <person name="Ye J."/>
            <person name="Wang L."/>
            <person name="Fang L."/>
            <person name="Lei T."/>
            <person name="Chen C."/>
            <person name="Chen H."/>
            <person name="Xu Z."/>
            <person name="Li H."/>
            <person name="Huang H."/>
            <person name="Zhang F."/>
            <person name="Xu H."/>
            <person name="Li N."/>
            <person name="Zhao C."/>
            <person name="Li S."/>
            <person name="Dong L."/>
            <person name="Huang Y."/>
            <person name="Li L."/>
            <person name="Xi Y."/>
            <person name="Qi Q."/>
            <person name="Li W."/>
            <person name="Zhang B."/>
            <person name="Hu W."/>
            <person name="Zhang Y."/>
            <person name="Tian X."/>
            <person name="Jiao Y."/>
            <person name="Liang X."/>
            <person name="Jin J."/>
            <person name="Gao L."/>
            <person name="Zheng W."/>
            <person name="Hao B."/>
            <person name="Liu S."/>
            <person name="Wang W."/>
            <person name="Yuan L."/>
            <person name="Cao M."/>
            <person name="McDermott J."/>
            <person name="Samudrala R."/>
            <person name="Wang J."/>
            <person name="Wong G.K."/>
            <person name="Yang H."/>
        </authorList>
    </citation>
    <scope>NUCLEOTIDE SEQUENCE [LARGE SCALE GENOMIC DNA]</scope>
    <source>
        <strain evidence="3">cv. 93-11</strain>
    </source>
</reference>
<name>A2Z758_ORYSI</name>
<protein>
    <submittedName>
        <fullName evidence="2">Uncharacterized protein</fullName>
    </submittedName>
</protein>
<dbReference type="OMA" id="NASIHCF"/>
<evidence type="ECO:0000313" key="3">
    <source>
        <dbReference type="Proteomes" id="UP000007015"/>
    </source>
</evidence>
<proteinExistence type="predicted"/>
<feature type="signal peptide" evidence="1">
    <location>
        <begin position="1"/>
        <end position="19"/>
    </location>
</feature>
<evidence type="ECO:0000313" key="2">
    <source>
        <dbReference type="EMBL" id="EAY78442.1"/>
    </source>
</evidence>
<keyword evidence="3" id="KW-1185">Reference proteome</keyword>
<dbReference type="Gramene" id="BGIOSGA032895-TA">
    <property type="protein sequence ID" value="BGIOSGA032895-PA"/>
    <property type="gene ID" value="BGIOSGA032895"/>
</dbReference>
<accession>A2Z758</accession>
<dbReference type="STRING" id="39946.A2Z758"/>
<keyword evidence="1" id="KW-0732">Signal</keyword>
<feature type="chain" id="PRO_5002649401" evidence="1">
    <location>
        <begin position="20"/>
        <end position="198"/>
    </location>
</feature>
<dbReference type="HOGENOM" id="CLU_1380110_0_0_1"/>
<dbReference type="EMBL" id="CM000135">
    <property type="protein sequence ID" value="EAY78442.1"/>
    <property type="molecule type" value="Genomic_DNA"/>
</dbReference>
<organism evidence="2 3">
    <name type="scientific">Oryza sativa subsp. indica</name>
    <name type="common">Rice</name>
    <dbReference type="NCBI Taxonomy" id="39946"/>
    <lineage>
        <taxon>Eukaryota</taxon>
        <taxon>Viridiplantae</taxon>
        <taxon>Streptophyta</taxon>
        <taxon>Embryophyta</taxon>
        <taxon>Tracheophyta</taxon>
        <taxon>Spermatophyta</taxon>
        <taxon>Magnoliopsida</taxon>
        <taxon>Liliopsida</taxon>
        <taxon>Poales</taxon>
        <taxon>Poaceae</taxon>
        <taxon>BOP clade</taxon>
        <taxon>Oryzoideae</taxon>
        <taxon>Oryzeae</taxon>
        <taxon>Oryzinae</taxon>
        <taxon>Oryza</taxon>
        <taxon>Oryza sativa</taxon>
    </lineage>
</organism>
<dbReference type="Proteomes" id="UP000007015">
    <property type="component" value="Chromosome 10"/>
</dbReference>
<evidence type="ECO:0000256" key="1">
    <source>
        <dbReference type="SAM" id="SignalP"/>
    </source>
</evidence>
<sequence>MGIVCVLVGLVIGGPTAWGLCYNHEMSPKEDYCDKMNMQYPCIISTTTAATPSPSSGNASIHCFFFAICLISLHRVDDLDAVDKLGIIIMAPPATGYTRTCSTTWSTGAERDDGVHGGDVAVDDSDGEEASIGTRCVCQQLEAHQEQHTRHEPPGSVAKGYIDLMGVGCEHSGDNCDCAEQDAFNPSYKKPDDQQQQS</sequence>
<gene>
    <name evidence="2" type="ORF">OsI_33533</name>
</gene>
<dbReference type="AlphaFoldDB" id="A2Z758"/>